<sequence length="489" mass="51773">MLAVFSLFLLATGSFGQSTVQLSTDVEASASGRSTASSLNLPSGSPGSSDGAAMSTHSTEIPEPTRLATTSAKTITLASQEKGSDKLASRSTTSTIRTTDSSAPERKVEQETTASEGHSSIASDTSSTITLTAVHTGDHSSEQVLGEAVATSTSNGPEAIATRPTRLLIQKANAYANSESPFTTPVEDAVPDAQTAPPSTLASDMPASPELHSAASESPASGSPASSLPTEVEIPTTLPAGASSEPTFKAAAFERKDATSTISSTEEPTRSSTASSEPLAADTSASTGDEEEVVTTSSPAASQAIFSTESPESMERTFTFVLPDFYDHEQMNVSDEDHHFNYSDWASLGAGVETEGSNEMFDDACAYLQHRVEYLFKMNVSKLEIQKLISQLKVHEVQEEAIPALHKNLTECVASWEESTDKEPSAVCVLLKNTIADVCKRVDSCNEEEFMKTAFEHLKHLLTTDSLHDAIVMMHACVENAHSGHHNEA</sequence>
<feature type="compositionally biased region" description="Polar residues" evidence="1">
    <location>
        <begin position="294"/>
        <end position="309"/>
    </location>
</feature>
<feature type="compositionally biased region" description="Low complexity" evidence="1">
    <location>
        <begin position="213"/>
        <end position="227"/>
    </location>
</feature>
<feature type="region of interest" description="Disordered" evidence="1">
    <location>
        <begin position="254"/>
        <end position="309"/>
    </location>
</feature>
<dbReference type="EMBL" id="GEEE01007755">
    <property type="protein sequence ID" value="JAP55470.1"/>
    <property type="molecule type" value="Transcribed_RNA"/>
</dbReference>
<dbReference type="AlphaFoldDB" id="A0A0X3PWE7"/>
<evidence type="ECO:0000256" key="2">
    <source>
        <dbReference type="SAM" id="SignalP"/>
    </source>
</evidence>
<reference evidence="3" key="1">
    <citation type="submission" date="2016-01" db="EMBL/GenBank/DDBJ databases">
        <title>Reference transcriptome for the parasite Schistocephalus solidus: insights into the molecular evolution of parasitism.</title>
        <authorList>
            <person name="Hebert F.O."/>
            <person name="Grambauer S."/>
            <person name="Barber I."/>
            <person name="Landry C.R."/>
            <person name="Aubin-Horth N."/>
        </authorList>
    </citation>
    <scope>NUCLEOTIDE SEQUENCE</scope>
</reference>
<feature type="chain" id="PRO_5007051350" evidence="2">
    <location>
        <begin position="17"/>
        <end position="489"/>
    </location>
</feature>
<feature type="compositionally biased region" description="Polar residues" evidence="1">
    <location>
        <begin position="259"/>
        <end position="276"/>
    </location>
</feature>
<accession>A0A0X3PWE7</accession>
<keyword evidence="2" id="KW-0732">Signal</keyword>
<feature type="compositionally biased region" description="Low complexity" evidence="1">
    <location>
        <begin position="37"/>
        <end position="49"/>
    </location>
</feature>
<feature type="region of interest" description="Disordered" evidence="1">
    <location>
        <begin position="30"/>
        <end position="127"/>
    </location>
</feature>
<feature type="compositionally biased region" description="Polar residues" evidence="1">
    <location>
        <begin position="67"/>
        <end position="81"/>
    </location>
</feature>
<evidence type="ECO:0000313" key="3">
    <source>
        <dbReference type="EMBL" id="JAP55470.1"/>
    </source>
</evidence>
<evidence type="ECO:0000256" key="1">
    <source>
        <dbReference type="SAM" id="MobiDB-lite"/>
    </source>
</evidence>
<feature type="compositionally biased region" description="Low complexity" evidence="1">
    <location>
        <begin position="89"/>
        <end position="102"/>
    </location>
</feature>
<organism evidence="3">
    <name type="scientific">Schistocephalus solidus</name>
    <name type="common">Tapeworm</name>
    <dbReference type="NCBI Taxonomy" id="70667"/>
    <lineage>
        <taxon>Eukaryota</taxon>
        <taxon>Metazoa</taxon>
        <taxon>Spiralia</taxon>
        <taxon>Lophotrochozoa</taxon>
        <taxon>Platyhelminthes</taxon>
        <taxon>Cestoda</taxon>
        <taxon>Eucestoda</taxon>
        <taxon>Diphyllobothriidea</taxon>
        <taxon>Diphyllobothriidae</taxon>
        <taxon>Schistocephalus</taxon>
    </lineage>
</organism>
<protein>
    <submittedName>
        <fullName evidence="3">Uncharacterized protein</fullName>
    </submittedName>
</protein>
<name>A0A0X3PWE7_SCHSO</name>
<gene>
    <name evidence="3" type="ORF">TR88914</name>
</gene>
<feature type="region of interest" description="Disordered" evidence="1">
    <location>
        <begin position="179"/>
        <end position="231"/>
    </location>
</feature>
<proteinExistence type="predicted"/>
<feature type="signal peptide" evidence="2">
    <location>
        <begin position="1"/>
        <end position="16"/>
    </location>
</feature>